<dbReference type="KEGG" id="cdes:C0J27_03765"/>
<dbReference type="GO" id="GO:0006096">
    <property type="term" value="P:glycolytic process"/>
    <property type="evidence" value="ECO:0007669"/>
    <property type="project" value="UniProtKB-UniRule"/>
</dbReference>
<comment type="cofactor">
    <cofactor evidence="9">
        <name>Mg(2+)</name>
        <dbReference type="ChEBI" id="CHEBI:18420"/>
    </cofactor>
    <text evidence="9">Binds a second Mg(2+) ion via substrate during catalysis.</text>
</comment>
<dbReference type="Pfam" id="PF03952">
    <property type="entry name" value="Enolase_N"/>
    <property type="match status" value="1"/>
</dbReference>
<keyword evidence="15" id="KW-0670">Pyruvate</keyword>
<feature type="binding site" evidence="11">
    <location>
        <position position="386"/>
    </location>
    <ligand>
        <name>substrate</name>
    </ligand>
</feature>
<evidence type="ECO:0000256" key="8">
    <source>
        <dbReference type="ARBA" id="ARBA00023239"/>
    </source>
</evidence>
<comment type="pathway">
    <text evidence="1 9">Carbohydrate degradation; glycolysis; pyruvate from D-glyceraldehyde 3-phosphate: step 4/5.</text>
</comment>
<feature type="binding site" evidence="11">
    <location>
        <position position="310"/>
    </location>
    <ligand>
        <name>substrate</name>
    </ligand>
</feature>
<dbReference type="RefSeq" id="WP_115585850.1">
    <property type="nucleotide sequence ID" value="NZ_CP025544.1"/>
</dbReference>
<dbReference type="Gene3D" id="3.30.390.10">
    <property type="entry name" value="Enolase-like, N-terminal domain"/>
    <property type="match status" value="1"/>
</dbReference>
<evidence type="ECO:0000259" key="13">
    <source>
        <dbReference type="SMART" id="SM01192"/>
    </source>
</evidence>
<feature type="active site" description="Proton donor" evidence="9 10">
    <location>
        <position position="205"/>
    </location>
</feature>
<feature type="binding site" evidence="11">
    <location>
        <begin position="362"/>
        <end position="365"/>
    </location>
    <ligand>
        <name>substrate</name>
    </ligand>
</feature>
<dbReference type="PROSITE" id="PS00164">
    <property type="entry name" value="ENOLASE"/>
    <property type="match status" value="1"/>
</dbReference>
<reference evidence="15 16" key="1">
    <citation type="submission" date="2017-12" db="EMBL/GenBank/DDBJ databases">
        <title>Chromulinavorax destructans is a abundant pathogen of dominant heterotrophic picoflagllates.</title>
        <authorList>
            <person name="Deeg C.M."/>
            <person name="Zimmer M."/>
            <person name="Suttle C.A."/>
        </authorList>
    </citation>
    <scope>NUCLEOTIDE SEQUENCE [LARGE SCALE GENOMIC DNA]</scope>
    <source>
        <strain evidence="15 16">SeV1</strain>
    </source>
</reference>
<feature type="domain" description="Enolase C-terminal TIM barrel" evidence="13">
    <location>
        <begin position="140"/>
        <end position="412"/>
    </location>
</feature>
<keyword evidence="16" id="KW-1185">Reference proteome</keyword>
<sequence>MNITNVYAYEIFDSRGLPTIECCIYLANGKKVTASAPSGASVGKQEALELRDNDITRFAGKGVLQAVAIINDTIAPKFIGQPINALAMDSILMDLDTHPQKITIGANTTIAVSMALFKAQAAAENIELFELIQRVSGTNQAHLPTPMFNMINGGAHANNNLAIQEFMIVPTSKNYTQALHDGVTFYQHLKKSIDTQGLSTSVGDEGGFAPNLSQDTAALELLMSSIKELGLQNYAIALDVAASQFYDEATKTYHLQQEKNLSSLDLITLYESLCKQYPIMSIEDGLDENDTLGWQKLTLALGEQIKLVGDDIFVTSPMKIRKGVLQKIANAVLIKPNQIGTVSQTLAAIDVCKNKNLTIVISHRSGETNDTFIADLAVGVAADFIKAGAPCRGERLSKYNRLLEIDRMINAE</sequence>
<comment type="function">
    <text evidence="9">Catalyzes the reversible conversion of 2-phosphoglycerate (2-PG) into phosphoenolpyruvate (PEP). It is essential for the degradation of carbohydrates via glycolysis.</text>
</comment>
<evidence type="ECO:0000256" key="11">
    <source>
        <dbReference type="PIRSR" id="PIRSR001400-2"/>
    </source>
</evidence>
<dbReference type="InterPro" id="IPR000941">
    <property type="entry name" value="Enolase"/>
</dbReference>
<dbReference type="SUPFAM" id="SSF54826">
    <property type="entry name" value="Enolase N-terminal domain-like"/>
    <property type="match status" value="1"/>
</dbReference>
<feature type="binding site" evidence="11">
    <location>
        <position position="156"/>
    </location>
    <ligand>
        <name>substrate</name>
    </ligand>
</feature>
<evidence type="ECO:0000256" key="7">
    <source>
        <dbReference type="ARBA" id="ARBA00023152"/>
    </source>
</evidence>
<keyword evidence="9" id="KW-0963">Cytoplasm</keyword>
<evidence type="ECO:0000256" key="3">
    <source>
        <dbReference type="ARBA" id="ARBA00012058"/>
    </source>
</evidence>
<evidence type="ECO:0000256" key="4">
    <source>
        <dbReference type="ARBA" id="ARBA00017068"/>
    </source>
</evidence>
<dbReference type="SUPFAM" id="SSF51604">
    <property type="entry name" value="Enolase C-terminal domain-like"/>
    <property type="match status" value="1"/>
</dbReference>
<evidence type="ECO:0000313" key="16">
    <source>
        <dbReference type="Proteomes" id="UP000254834"/>
    </source>
</evidence>
<dbReference type="PRINTS" id="PR00148">
    <property type="entry name" value="ENOLASE"/>
</dbReference>
<dbReference type="InterPro" id="IPR020810">
    <property type="entry name" value="Enolase_C"/>
</dbReference>
<dbReference type="EMBL" id="CP025544">
    <property type="protein sequence ID" value="AXK60835.1"/>
    <property type="molecule type" value="Genomic_DNA"/>
</dbReference>
<dbReference type="SMART" id="SM01192">
    <property type="entry name" value="Enolase_C"/>
    <property type="match status" value="1"/>
</dbReference>
<dbReference type="PIRSF" id="PIRSF001400">
    <property type="entry name" value="Enolase"/>
    <property type="match status" value="1"/>
</dbReference>
<dbReference type="Gene3D" id="3.20.20.120">
    <property type="entry name" value="Enolase-like C-terminal domain"/>
    <property type="match status" value="1"/>
</dbReference>
<feature type="binding site" evidence="9">
    <location>
        <position position="164"/>
    </location>
    <ligand>
        <name>(2R)-2-phosphoglycerate</name>
        <dbReference type="ChEBI" id="CHEBI:58289"/>
    </ligand>
</feature>
<evidence type="ECO:0000256" key="10">
    <source>
        <dbReference type="PIRSR" id="PIRSR001400-1"/>
    </source>
</evidence>
<dbReference type="HAMAP" id="MF_00318">
    <property type="entry name" value="Enolase"/>
    <property type="match status" value="1"/>
</dbReference>
<evidence type="ECO:0000259" key="14">
    <source>
        <dbReference type="SMART" id="SM01193"/>
    </source>
</evidence>
<comment type="catalytic activity">
    <reaction evidence="9">
        <text>(2R)-2-phosphoglycerate = phosphoenolpyruvate + H2O</text>
        <dbReference type="Rhea" id="RHEA:10164"/>
        <dbReference type="ChEBI" id="CHEBI:15377"/>
        <dbReference type="ChEBI" id="CHEBI:58289"/>
        <dbReference type="ChEBI" id="CHEBI:58702"/>
        <dbReference type="EC" id="4.2.1.11"/>
    </reaction>
</comment>
<accession>A0A345ZC18</accession>
<feature type="binding site" evidence="9">
    <location>
        <position position="386"/>
    </location>
    <ligand>
        <name>(2R)-2-phosphoglycerate</name>
        <dbReference type="ChEBI" id="CHEBI:58289"/>
    </ligand>
</feature>
<comment type="cofactor">
    <cofactor evidence="12">
        <name>Mg(2+)</name>
        <dbReference type="ChEBI" id="CHEBI:18420"/>
    </cofactor>
    <text evidence="12">Mg(2+) is required for catalysis and for stabilizing the dimer.</text>
</comment>
<dbReference type="InterPro" id="IPR036849">
    <property type="entry name" value="Enolase-like_C_sf"/>
</dbReference>
<evidence type="ECO:0000256" key="12">
    <source>
        <dbReference type="PIRSR" id="PIRSR001400-3"/>
    </source>
</evidence>
<dbReference type="CDD" id="cd03313">
    <property type="entry name" value="enolase"/>
    <property type="match status" value="1"/>
</dbReference>
<dbReference type="NCBIfam" id="TIGR01060">
    <property type="entry name" value="eno"/>
    <property type="match status" value="1"/>
</dbReference>
<protein>
    <recommendedName>
        <fullName evidence="4 9">Enolase</fullName>
        <ecNumber evidence="3 9">4.2.1.11</ecNumber>
    </recommendedName>
    <alternativeName>
        <fullName evidence="9">2-phospho-D-glycerate hydro-lyase</fullName>
    </alternativeName>
    <alternativeName>
        <fullName evidence="9">2-phosphoglycerate dehydratase</fullName>
    </alternativeName>
</protein>
<feature type="binding site" evidence="9 12">
    <location>
        <position position="283"/>
    </location>
    <ligand>
        <name>Mg(2+)</name>
        <dbReference type="ChEBI" id="CHEBI:18420"/>
    </ligand>
</feature>
<dbReference type="Proteomes" id="UP000254834">
    <property type="component" value="Chromosome"/>
</dbReference>
<dbReference type="OrthoDB" id="9804716at2"/>
<comment type="subcellular location">
    <subcellularLocation>
        <location evidence="9">Cytoplasm</location>
    </subcellularLocation>
    <subcellularLocation>
        <location evidence="9">Secreted</location>
    </subcellularLocation>
    <subcellularLocation>
        <location evidence="9">Cell surface</location>
    </subcellularLocation>
    <text evidence="9">Fractions of enolase are present in both the cytoplasm and on the cell surface.</text>
</comment>
<dbReference type="Pfam" id="PF00113">
    <property type="entry name" value="Enolase_C"/>
    <property type="match status" value="1"/>
</dbReference>
<comment type="similarity">
    <text evidence="2 9">Belongs to the enolase family.</text>
</comment>
<keyword evidence="7 9" id="KW-0324">Glycolysis</keyword>
<evidence type="ECO:0000256" key="9">
    <source>
        <dbReference type="HAMAP-Rule" id="MF_00318"/>
    </source>
</evidence>
<feature type="domain" description="Enolase N-terminal" evidence="14">
    <location>
        <begin position="3"/>
        <end position="132"/>
    </location>
</feature>
<evidence type="ECO:0000256" key="5">
    <source>
        <dbReference type="ARBA" id="ARBA00022525"/>
    </source>
</evidence>
<evidence type="ECO:0000313" key="15">
    <source>
        <dbReference type="EMBL" id="AXK60835.1"/>
    </source>
</evidence>
<feature type="binding site" evidence="11">
    <location>
        <position position="165"/>
    </location>
    <ligand>
        <name>substrate</name>
    </ligand>
</feature>
<evidence type="ECO:0000256" key="2">
    <source>
        <dbReference type="ARBA" id="ARBA00009604"/>
    </source>
</evidence>
<dbReference type="SFLD" id="SFLDS00001">
    <property type="entry name" value="Enolase"/>
    <property type="match status" value="1"/>
</dbReference>
<feature type="binding site" evidence="9">
    <location>
        <position position="335"/>
    </location>
    <ligand>
        <name>(2R)-2-phosphoglycerate</name>
        <dbReference type="ChEBI" id="CHEBI:58289"/>
    </ligand>
</feature>
<dbReference type="InterPro" id="IPR029017">
    <property type="entry name" value="Enolase-like_N"/>
</dbReference>
<gene>
    <name evidence="9" type="primary">eno</name>
    <name evidence="15" type="ORF">C0J27_03765</name>
</gene>
<dbReference type="SFLD" id="SFLDF00002">
    <property type="entry name" value="enolase"/>
    <property type="match status" value="1"/>
</dbReference>
<feature type="binding site" evidence="9">
    <location>
        <position position="239"/>
    </location>
    <ligand>
        <name>Mg(2+)</name>
        <dbReference type="ChEBI" id="CHEBI:18420"/>
    </ligand>
</feature>
<dbReference type="GO" id="GO:0000287">
    <property type="term" value="F:magnesium ion binding"/>
    <property type="evidence" value="ECO:0007669"/>
    <property type="project" value="UniProtKB-UniRule"/>
</dbReference>
<dbReference type="InterPro" id="IPR020811">
    <property type="entry name" value="Enolase_N"/>
</dbReference>
<organism evidence="15 16">
    <name type="scientific">Candidatus Chromulinivorax destructor</name>
    <dbReference type="NCBI Taxonomy" id="2066483"/>
    <lineage>
        <taxon>Bacteria</taxon>
        <taxon>Candidatus Babelota</taxon>
        <taxon>Candidatus Babeliae</taxon>
        <taxon>Candidatus Babeliales</taxon>
        <taxon>Candidatus Chromulinivoraceae</taxon>
        <taxon>Candidatus Chromulinivorax</taxon>
    </lineage>
</organism>
<feature type="active site" description="Proton acceptor" evidence="9 10">
    <location>
        <position position="335"/>
    </location>
</feature>
<evidence type="ECO:0000256" key="6">
    <source>
        <dbReference type="ARBA" id="ARBA00022842"/>
    </source>
</evidence>
<feature type="binding site" evidence="9 12">
    <location>
        <position position="310"/>
    </location>
    <ligand>
        <name>Mg(2+)</name>
        <dbReference type="ChEBI" id="CHEBI:18420"/>
    </ligand>
</feature>
<keyword evidence="9 12" id="KW-0479">Metal-binding</keyword>
<feature type="binding site" evidence="11">
    <location>
        <position position="283"/>
    </location>
    <ligand>
        <name>substrate</name>
    </ligand>
</feature>
<evidence type="ECO:0000256" key="1">
    <source>
        <dbReference type="ARBA" id="ARBA00005031"/>
    </source>
</evidence>
<dbReference type="InterPro" id="IPR020809">
    <property type="entry name" value="Enolase_CS"/>
</dbReference>
<dbReference type="PANTHER" id="PTHR11902:SF1">
    <property type="entry name" value="ENOLASE"/>
    <property type="match status" value="1"/>
</dbReference>
<feature type="binding site" evidence="9">
    <location>
        <position position="364"/>
    </location>
    <ligand>
        <name>(2R)-2-phosphoglycerate</name>
        <dbReference type="ChEBI" id="CHEBI:58289"/>
    </ligand>
</feature>
<keyword evidence="6 9" id="KW-0460">Magnesium</keyword>
<dbReference type="SMART" id="SM01193">
    <property type="entry name" value="Enolase_N"/>
    <property type="match status" value="1"/>
</dbReference>
<keyword evidence="8 9" id="KW-0456">Lyase</keyword>
<dbReference type="UniPathway" id="UPA00109">
    <property type="reaction ID" value="UER00187"/>
</dbReference>
<dbReference type="AlphaFoldDB" id="A0A345ZC18"/>
<dbReference type="SFLD" id="SFLDG00178">
    <property type="entry name" value="enolase"/>
    <property type="match status" value="1"/>
</dbReference>
<name>A0A345ZC18_9BACT</name>
<dbReference type="PANTHER" id="PTHR11902">
    <property type="entry name" value="ENOLASE"/>
    <property type="match status" value="1"/>
</dbReference>
<proteinExistence type="inferred from homology"/>
<dbReference type="GO" id="GO:0009986">
    <property type="term" value="C:cell surface"/>
    <property type="evidence" value="ECO:0007669"/>
    <property type="project" value="UniProtKB-SubCell"/>
</dbReference>
<dbReference type="GO" id="GO:0004634">
    <property type="term" value="F:phosphopyruvate hydratase activity"/>
    <property type="evidence" value="ECO:0007669"/>
    <property type="project" value="UniProtKB-UniRule"/>
</dbReference>
<dbReference type="GO" id="GO:0000015">
    <property type="term" value="C:phosphopyruvate hydratase complex"/>
    <property type="evidence" value="ECO:0007669"/>
    <property type="project" value="InterPro"/>
</dbReference>
<dbReference type="EC" id="4.2.1.11" evidence="3 9"/>
<dbReference type="GO" id="GO:0005576">
    <property type="term" value="C:extracellular region"/>
    <property type="evidence" value="ECO:0007669"/>
    <property type="project" value="UniProtKB-SubCell"/>
</dbReference>
<keyword evidence="5 9" id="KW-0964">Secreted</keyword>
<feature type="binding site" evidence="9">
    <location>
        <position position="365"/>
    </location>
    <ligand>
        <name>(2R)-2-phosphoglycerate</name>
        <dbReference type="ChEBI" id="CHEBI:58289"/>
    </ligand>
</feature>